<comment type="caution">
    <text evidence="1">The sequence shown here is derived from an EMBL/GenBank/DDBJ whole genome shotgun (WGS) entry which is preliminary data.</text>
</comment>
<proteinExistence type="predicted"/>
<dbReference type="Proteomes" id="UP001283361">
    <property type="component" value="Unassembled WGS sequence"/>
</dbReference>
<sequence>MQQLKTRFRVAAKVAVPPPQFIFMVRQAQIFLCKNIPKETATCKSKYFHRMASDTIEKRFGLQRNALLTNGNKRFNKHEIGMTMDGKMGIDLDLHQKHPKAVTPKASFPPLQLILKHHSDIIIG</sequence>
<keyword evidence="2" id="KW-1185">Reference proteome</keyword>
<dbReference type="EMBL" id="JAWDGP010003844">
    <property type="protein sequence ID" value="KAK3770405.1"/>
    <property type="molecule type" value="Genomic_DNA"/>
</dbReference>
<evidence type="ECO:0000313" key="1">
    <source>
        <dbReference type="EMBL" id="KAK3770405.1"/>
    </source>
</evidence>
<accession>A0AAE0ZJB9</accession>
<evidence type="ECO:0000313" key="2">
    <source>
        <dbReference type="Proteomes" id="UP001283361"/>
    </source>
</evidence>
<reference evidence="1" key="1">
    <citation type="journal article" date="2023" name="G3 (Bethesda)">
        <title>A reference genome for the long-term kleptoplast-retaining sea slug Elysia crispata morphotype clarki.</title>
        <authorList>
            <person name="Eastman K.E."/>
            <person name="Pendleton A.L."/>
            <person name="Shaikh M.A."/>
            <person name="Suttiyut T."/>
            <person name="Ogas R."/>
            <person name="Tomko P."/>
            <person name="Gavelis G."/>
            <person name="Widhalm J.R."/>
            <person name="Wisecaver J.H."/>
        </authorList>
    </citation>
    <scope>NUCLEOTIDE SEQUENCE</scope>
    <source>
        <strain evidence="1">ECLA1</strain>
    </source>
</reference>
<organism evidence="1 2">
    <name type="scientific">Elysia crispata</name>
    <name type="common">lettuce slug</name>
    <dbReference type="NCBI Taxonomy" id="231223"/>
    <lineage>
        <taxon>Eukaryota</taxon>
        <taxon>Metazoa</taxon>
        <taxon>Spiralia</taxon>
        <taxon>Lophotrochozoa</taxon>
        <taxon>Mollusca</taxon>
        <taxon>Gastropoda</taxon>
        <taxon>Heterobranchia</taxon>
        <taxon>Euthyneura</taxon>
        <taxon>Panpulmonata</taxon>
        <taxon>Sacoglossa</taxon>
        <taxon>Placobranchoidea</taxon>
        <taxon>Plakobranchidae</taxon>
        <taxon>Elysia</taxon>
    </lineage>
</organism>
<dbReference type="AlphaFoldDB" id="A0AAE0ZJB9"/>
<gene>
    <name evidence="1" type="ORF">RRG08_012148</name>
</gene>
<protein>
    <submittedName>
        <fullName evidence="1">Uncharacterized protein</fullName>
    </submittedName>
</protein>
<name>A0AAE0ZJB9_9GAST</name>